<evidence type="ECO:0000313" key="3">
    <source>
        <dbReference type="EMBL" id="MBP3958457.1"/>
    </source>
</evidence>
<keyword evidence="4" id="KW-1185">Reference proteome</keyword>
<feature type="region of interest" description="Disordered" evidence="1">
    <location>
        <begin position="90"/>
        <end position="118"/>
    </location>
</feature>
<evidence type="ECO:0000256" key="2">
    <source>
        <dbReference type="SAM" id="Phobius"/>
    </source>
</evidence>
<reference evidence="3 4" key="1">
    <citation type="submission" date="2021-04" db="EMBL/GenBank/DDBJ databases">
        <authorList>
            <person name="Ivanova A."/>
        </authorList>
    </citation>
    <scope>NUCLEOTIDE SEQUENCE [LARGE SCALE GENOMIC DNA]</scope>
    <source>
        <strain evidence="3 4">G18</strain>
    </source>
</reference>
<name>A0ABS5BXI7_9BACT</name>
<dbReference type="RefSeq" id="WP_210658463.1">
    <property type="nucleotide sequence ID" value="NZ_JAGKQQ010000001.1"/>
</dbReference>
<protein>
    <recommendedName>
        <fullName evidence="5">Flp pilus-assembly TadG-like N-terminal domain-containing protein</fullName>
    </recommendedName>
</protein>
<evidence type="ECO:0000256" key="1">
    <source>
        <dbReference type="SAM" id="MobiDB-lite"/>
    </source>
</evidence>
<proteinExistence type="predicted"/>
<comment type="caution">
    <text evidence="3">The sequence shown here is derived from an EMBL/GenBank/DDBJ whole genome shotgun (WGS) entry which is preliminary data.</text>
</comment>
<accession>A0ABS5BXI7</accession>
<feature type="transmembrane region" description="Helical" evidence="2">
    <location>
        <begin position="12"/>
        <end position="33"/>
    </location>
</feature>
<evidence type="ECO:0000313" key="4">
    <source>
        <dbReference type="Proteomes" id="UP000676565"/>
    </source>
</evidence>
<sequence length="118" mass="12714">MYARTQKYRRGAVLVTVAIRLPVLIGVIALHPGGRRMCDERRRARAAADASARAAGADLYTNYWTNHGTDPTESPRAAAAEQVALANGDPVPAVTANIPPTSGTYSGHPAPRRRRARR</sequence>
<dbReference type="EMBL" id="JAGKQQ010000001">
    <property type="protein sequence ID" value="MBP3958457.1"/>
    <property type="molecule type" value="Genomic_DNA"/>
</dbReference>
<keyword evidence="2" id="KW-1133">Transmembrane helix</keyword>
<gene>
    <name evidence="3" type="ORF">J8F10_24685</name>
</gene>
<evidence type="ECO:0008006" key="5">
    <source>
        <dbReference type="Google" id="ProtNLM"/>
    </source>
</evidence>
<dbReference type="Proteomes" id="UP000676565">
    <property type="component" value="Unassembled WGS sequence"/>
</dbReference>
<keyword evidence="2" id="KW-0812">Transmembrane</keyword>
<organism evidence="3 4">
    <name type="scientific">Gemmata palustris</name>
    <dbReference type="NCBI Taxonomy" id="2822762"/>
    <lineage>
        <taxon>Bacteria</taxon>
        <taxon>Pseudomonadati</taxon>
        <taxon>Planctomycetota</taxon>
        <taxon>Planctomycetia</taxon>
        <taxon>Gemmatales</taxon>
        <taxon>Gemmataceae</taxon>
        <taxon>Gemmata</taxon>
    </lineage>
</organism>
<keyword evidence="2" id="KW-0472">Membrane</keyword>